<dbReference type="STRING" id="1435377.SUSAZ_02985"/>
<comment type="subunit">
    <text evidence="1">Part of the RNA polymerase complex.</text>
</comment>
<gene>
    <name evidence="1" type="primary">rpo8</name>
    <name evidence="1" type="synonym">rpoG</name>
    <name evidence="2" type="ORF">ATY89_03095</name>
    <name evidence="3" type="ORF">ATZ20_06120</name>
</gene>
<proteinExistence type="inferred from homology"/>
<dbReference type="Pfam" id="PF16992">
    <property type="entry name" value="RNA_pol_RpbG"/>
    <property type="match status" value="1"/>
</dbReference>
<dbReference type="OrthoDB" id="34039at2157"/>
<dbReference type="InterPro" id="IPR031555">
    <property type="entry name" value="RNA_pol_Rpo8"/>
</dbReference>
<evidence type="ECO:0000313" key="2">
    <source>
        <dbReference type="EMBL" id="ALU29031.1"/>
    </source>
</evidence>
<dbReference type="GO" id="GO:0006351">
    <property type="term" value="P:DNA-templated transcription"/>
    <property type="evidence" value="ECO:0007669"/>
    <property type="project" value="UniProtKB-UniRule"/>
</dbReference>
<dbReference type="Proteomes" id="UP000065473">
    <property type="component" value="Chromosome"/>
</dbReference>
<organism evidence="3 4">
    <name type="scientific">Sulfolobus acidocaldarius</name>
    <dbReference type="NCBI Taxonomy" id="2285"/>
    <lineage>
        <taxon>Archaea</taxon>
        <taxon>Thermoproteota</taxon>
        <taxon>Thermoprotei</taxon>
        <taxon>Sulfolobales</taxon>
        <taxon>Sulfolobaceae</taxon>
        <taxon>Sulfolobus</taxon>
    </lineage>
</organism>
<keyword evidence="1" id="KW-0963">Cytoplasm</keyword>
<dbReference type="HAMAP" id="MF_00866">
    <property type="entry name" value="RNApol_arch_Rpo8"/>
    <property type="match status" value="1"/>
</dbReference>
<evidence type="ECO:0000256" key="1">
    <source>
        <dbReference type="HAMAP-Rule" id="MF_00866"/>
    </source>
</evidence>
<dbReference type="Gene3D" id="2.40.50.140">
    <property type="entry name" value="Nucleic acid-binding proteins"/>
    <property type="match status" value="1"/>
</dbReference>
<keyword evidence="1" id="KW-0808">Transferase</keyword>
<comment type="catalytic activity">
    <reaction evidence="1">
        <text>RNA(n) + a ribonucleoside 5'-triphosphate = RNA(n+1) + diphosphate</text>
        <dbReference type="Rhea" id="RHEA:21248"/>
        <dbReference type="Rhea" id="RHEA-COMP:14527"/>
        <dbReference type="Rhea" id="RHEA-COMP:17342"/>
        <dbReference type="ChEBI" id="CHEBI:33019"/>
        <dbReference type="ChEBI" id="CHEBI:61557"/>
        <dbReference type="ChEBI" id="CHEBI:140395"/>
        <dbReference type="EC" id="2.7.7.6"/>
    </reaction>
</comment>
<comment type="subcellular location">
    <subcellularLocation>
        <location evidence="1">Cytoplasm</location>
    </subcellularLocation>
</comment>
<name>A0A0U2NEW2_9CREN</name>
<dbReference type="InterPro" id="IPR012340">
    <property type="entry name" value="NA-bd_OB-fold"/>
</dbReference>
<evidence type="ECO:0000313" key="5">
    <source>
        <dbReference type="Proteomes" id="UP000065473"/>
    </source>
</evidence>
<dbReference type="EMBL" id="CP013695">
    <property type="protein sequence ID" value="ALU31757.1"/>
    <property type="molecule type" value="Genomic_DNA"/>
</dbReference>
<protein>
    <recommendedName>
        <fullName evidence="1">DNA-directed RNA polymerase subunit Rpo8</fullName>
        <ecNumber evidence="1">2.7.7.6</ecNumber>
    </recommendedName>
    <alternativeName>
        <fullName evidence="1">DNA-directed RNA polymerase, subunit G</fullName>
    </alternativeName>
</protein>
<dbReference type="OMA" id="IMDHIYF"/>
<sequence>MKEMMQGTCKISSIEKGALKNLYVVKMDCDNDLKIEFDITKELSIFSKDEEVTFIISREKPEYSEKDFCAHGYLFLERQQEDGSFIDEISLYGLIVKILSKNGLINSKLFKMMDHVYYCVKKKA</sequence>
<dbReference type="PaxDb" id="1435377-SUSAZ_02985"/>
<keyword evidence="1 3" id="KW-0240">DNA-directed RNA polymerase</keyword>
<dbReference type="Proteomes" id="UP000060043">
    <property type="component" value="Chromosome"/>
</dbReference>
<keyword evidence="1" id="KW-0548">Nucleotidyltransferase</keyword>
<dbReference type="EMBL" id="CP013694">
    <property type="protein sequence ID" value="ALU29031.1"/>
    <property type="molecule type" value="Genomic_DNA"/>
</dbReference>
<evidence type="ECO:0000313" key="4">
    <source>
        <dbReference type="Proteomes" id="UP000060043"/>
    </source>
</evidence>
<dbReference type="EC" id="2.7.7.6" evidence="1"/>
<comment type="function">
    <text evidence="1">DNA-dependent RNA polymerase (RNAP) catalyzes the transcription of DNA into RNA using the four ribonucleoside triphosphates as substrates.</text>
</comment>
<keyword evidence="1" id="KW-0804">Transcription</keyword>
<evidence type="ECO:0000313" key="3">
    <source>
        <dbReference type="EMBL" id="ALU31757.1"/>
    </source>
</evidence>
<dbReference type="AlphaFoldDB" id="A0A0U2NEW2"/>
<dbReference type="NCBIfam" id="NF011549">
    <property type="entry name" value="PRK14980.1"/>
    <property type="match status" value="1"/>
</dbReference>
<dbReference type="GO" id="GO:0005737">
    <property type="term" value="C:cytoplasm"/>
    <property type="evidence" value="ECO:0007669"/>
    <property type="project" value="UniProtKB-SubCell"/>
</dbReference>
<dbReference type="GO" id="GO:0000428">
    <property type="term" value="C:DNA-directed RNA polymerase complex"/>
    <property type="evidence" value="ECO:0007669"/>
    <property type="project" value="UniProtKB-KW"/>
</dbReference>
<dbReference type="GO" id="GO:0003899">
    <property type="term" value="F:DNA-directed RNA polymerase activity"/>
    <property type="evidence" value="ECO:0007669"/>
    <property type="project" value="UniProtKB-UniRule"/>
</dbReference>
<comment type="similarity">
    <text evidence="1">Belongs to the archaeal Rpo8 RNA polymerase subunit family.</text>
</comment>
<accession>A0A0U2NEW2</accession>
<reference evidence="4 5" key="1">
    <citation type="submission" date="2015-12" db="EMBL/GenBank/DDBJ databases">
        <title>A stable core within a dynamic pangenome in Sulfolobus acidocaldarius.</title>
        <authorList>
            <person name="Anderson R."/>
            <person name="Kouris A."/>
            <person name="Seward C."/>
            <person name="Campbell K."/>
            <person name="Whitaker R."/>
        </authorList>
    </citation>
    <scope>NUCLEOTIDE SEQUENCE [LARGE SCALE GENOMIC DNA]</scope>
    <source>
        <strain evidence="2 5">GG12-C01-09</strain>
        <strain evidence="3 4">NG05B_CO5_07</strain>
    </source>
</reference>
<dbReference type="SMR" id="A0A0U2NEW2"/>